<dbReference type="CDD" id="cd05233">
    <property type="entry name" value="SDR_c"/>
    <property type="match status" value="1"/>
</dbReference>
<dbReference type="PRINTS" id="PR00081">
    <property type="entry name" value="GDHRDH"/>
</dbReference>
<name>A0A0S4QVG7_9ACTN</name>
<gene>
    <name evidence="3" type="ORF">Ga0074812_11972</name>
</gene>
<dbReference type="InterPro" id="IPR036291">
    <property type="entry name" value="NAD(P)-bd_dom_sf"/>
</dbReference>
<evidence type="ECO:0000256" key="1">
    <source>
        <dbReference type="ARBA" id="ARBA00006484"/>
    </source>
</evidence>
<evidence type="ECO:0000313" key="4">
    <source>
        <dbReference type="Proteomes" id="UP000198802"/>
    </source>
</evidence>
<evidence type="ECO:0000256" key="2">
    <source>
        <dbReference type="ARBA" id="ARBA00023002"/>
    </source>
</evidence>
<proteinExistence type="inferred from homology"/>
<dbReference type="AlphaFoldDB" id="A0A0S4QVG7"/>
<dbReference type="GO" id="GO:0016616">
    <property type="term" value="F:oxidoreductase activity, acting on the CH-OH group of donors, NAD or NADP as acceptor"/>
    <property type="evidence" value="ECO:0007669"/>
    <property type="project" value="TreeGrafter"/>
</dbReference>
<dbReference type="PANTHER" id="PTHR42760:SF133">
    <property type="entry name" value="3-OXOACYL-[ACYL-CARRIER-PROTEIN] REDUCTASE"/>
    <property type="match status" value="1"/>
</dbReference>
<keyword evidence="4" id="KW-1185">Reference proteome</keyword>
<protein>
    <submittedName>
        <fullName evidence="3">NAD(P)-dependent dehydrogenase, short-chain alcohol dehydrogenase family</fullName>
    </submittedName>
</protein>
<accession>A0A0S4QVG7</accession>
<dbReference type="Proteomes" id="UP000198802">
    <property type="component" value="Unassembled WGS sequence"/>
</dbReference>
<organism evidence="3 4">
    <name type="scientific">Parafrankia irregularis</name>
    <dbReference type="NCBI Taxonomy" id="795642"/>
    <lineage>
        <taxon>Bacteria</taxon>
        <taxon>Bacillati</taxon>
        <taxon>Actinomycetota</taxon>
        <taxon>Actinomycetes</taxon>
        <taxon>Frankiales</taxon>
        <taxon>Frankiaceae</taxon>
        <taxon>Parafrankia</taxon>
    </lineage>
</organism>
<dbReference type="EMBL" id="FAOZ01000019">
    <property type="protein sequence ID" value="CUU58438.1"/>
    <property type="molecule type" value="Genomic_DNA"/>
</dbReference>
<reference evidence="4" key="1">
    <citation type="submission" date="2015-11" db="EMBL/GenBank/DDBJ databases">
        <authorList>
            <person name="Varghese N."/>
        </authorList>
    </citation>
    <scope>NUCLEOTIDE SEQUENCE [LARGE SCALE GENOMIC DNA]</scope>
    <source>
        <strain evidence="4">DSM 45899</strain>
    </source>
</reference>
<dbReference type="PANTHER" id="PTHR42760">
    <property type="entry name" value="SHORT-CHAIN DEHYDROGENASES/REDUCTASES FAMILY MEMBER"/>
    <property type="match status" value="1"/>
</dbReference>
<dbReference type="RefSeq" id="WP_091281530.1">
    <property type="nucleotide sequence ID" value="NZ_FAOZ01000019.1"/>
</dbReference>
<dbReference type="InterPro" id="IPR002347">
    <property type="entry name" value="SDR_fam"/>
</dbReference>
<keyword evidence="2" id="KW-0560">Oxidoreductase</keyword>
<dbReference type="Gene3D" id="3.40.50.720">
    <property type="entry name" value="NAD(P)-binding Rossmann-like Domain"/>
    <property type="match status" value="1"/>
</dbReference>
<sequence length="281" mass="28862">MTTVGIATGAGRGMGLACARRLASAVDILLLVDRDPSIAAVAAELAATSPAAVEGFVLDVTDTAGLARLAARVGELGALRAVAHAAGISPTMADWRRIFTVDLVATAALARALRPLTTAGTASVYFASMAPLLGIAAGQHAADDVLDDPLAEDFLDRIRAVLGEQVEDPGWAYSWAKRGVHRFAQQEAVRVGPLGGRVCSVSPGVIDTPQGRQEAEQHGSMQLLVDRTPLGRRGQSEDVADVVAFLLSSQARFVSGIDVLVDGGVVAAVRGPAVAQAGSPT</sequence>
<evidence type="ECO:0000313" key="3">
    <source>
        <dbReference type="EMBL" id="CUU58438.1"/>
    </source>
</evidence>
<dbReference type="Pfam" id="PF13561">
    <property type="entry name" value="adh_short_C2"/>
    <property type="match status" value="2"/>
</dbReference>
<comment type="similarity">
    <text evidence="1">Belongs to the short-chain dehydrogenases/reductases (SDR) family.</text>
</comment>
<dbReference type="SUPFAM" id="SSF51735">
    <property type="entry name" value="NAD(P)-binding Rossmann-fold domains"/>
    <property type="match status" value="1"/>
</dbReference>